<evidence type="ECO:0000313" key="2">
    <source>
        <dbReference type="Proteomes" id="UP000256301"/>
    </source>
</evidence>
<dbReference type="Proteomes" id="UP000256301">
    <property type="component" value="Unassembled WGS sequence"/>
</dbReference>
<dbReference type="EMBL" id="QQWE01000001">
    <property type="protein sequence ID" value="REJ60292.1"/>
    <property type="molecule type" value="Genomic_DNA"/>
</dbReference>
<comment type="caution">
    <text evidence="1">The sequence shown here is derived from an EMBL/GenBank/DDBJ whole genome shotgun (WGS) entry which is preliminary data.</text>
</comment>
<evidence type="ECO:0000313" key="1">
    <source>
        <dbReference type="EMBL" id="REJ60292.1"/>
    </source>
</evidence>
<organism evidence="1 2">
    <name type="scientific">Microcystis aeruginosa DA14</name>
    <dbReference type="NCBI Taxonomy" id="1987506"/>
    <lineage>
        <taxon>Bacteria</taxon>
        <taxon>Bacillati</taxon>
        <taxon>Cyanobacteriota</taxon>
        <taxon>Cyanophyceae</taxon>
        <taxon>Oscillatoriophycideae</taxon>
        <taxon>Chroococcales</taxon>
        <taxon>Microcystaceae</taxon>
        <taxon>Microcystis</taxon>
    </lineage>
</organism>
<proteinExistence type="predicted"/>
<name>A0A3E0MLP3_MICAE</name>
<protein>
    <submittedName>
        <fullName evidence="1">Uncharacterized protein</fullName>
    </submittedName>
</protein>
<dbReference type="AlphaFoldDB" id="A0A3E0MLP3"/>
<reference evidence="1 2" key="1">
    <citation type="submission" date="2017-08" db="EMBL/GenBank/DDBJ databases">
        <title>Functional genomic and metabolic studies of the symbiotic interactions of six Microcystis-dominated communities.</title>
        <authorList>
            <person name="Li Q."/>
            <person name="Lin F."/>
        </authorList>
    </citation>
    <scope>NUCLEOTIDE SEQUENCE [LARGE SCALE GENOMIC DNA]</scope>
    <source>
        <strain evidence="1">DA14</strain>
    </source>
</reference>
<sequence length="78" mass="8627">MEEQGAGSSRFCVISLTYIMIDRSLCPLCLCGSFHPLALEKCILEYILPTKAGRAGSSEKQFITWQSIILLKTDLVST</sequence>
<accession>A0A3E0MLP3</accession>
<gene>
    <name evidence="1" type="ORF">DWQ56_03380</name>
</gene>